<feature type="region of interest" description="Disordered" evidence="2">
    <location>
        <begin position="725"/>
        <end position="826"/>
    </location>
</feature>
<dbReference type="AlphaFoldDB" id="A0A9R0D3I7"/>
<keyword evidence="3" id="KW-0732">Signal</keyword>
<evidence type="ECO:0000256" key="1">
    <source>
        <dbReference type="SAM" id="Coils"/>
    </source>
</evidence>
<protein>
    <submittedName>
        <fullName evidence="5">Proteoglycan 4-like</fullName>
    </submittedName>
</protein>
<feature type="region of interest" description="Disordered" evidence="2">
    <location>
        <begin position="534"/>
        <end position="620"/>
    </location>
</feature>
<keyword evidence="1" id="KW-0175">Coiled coil</keyword>
<feature type="chain" id="PRO_5040350411" evidence="3">
    <location>
        <begin position="18"/>
        <end position="954"/>
    </location>
</feature>
<organism evidence="4 5">
    <name type="scientific">Spodoptera frugiperda</name>
    <name type="common">Fall armyworm</name>
    <dbReference type="NCBI Taxonomy" id="7108"/>
    <lineage>
        <taxon>Eukaryota</taxon>
        <taxon>Metazoa</taxon>
        <taxon>Ecdysozoa</taxon>
        <taxon>Arthropoda</taxon>
        <taxon>Hexapoda</taxon>
        <taxon>Insecta</taxon>
        <taxon>Pterygota</taxon>
        <taxon>Neoptera</taxon>
        <taxon>Endopterygota</taxon>
        <taxon>Lepidoptera</taxon>
        <taxon>Glossata</taxon>
        <taxon>Ditrysia</taxon>
        <taxon>Noctuoidea</taxon>
        <taxon>Noctuidae</taxon>
        <taxon>Amphipyrinae</taxon>
        <taxon>Spodoptera</taxon>
    </lineage>
</organism>
<gene>
    <name evidence="5" type="primary">LOC118268388</name>
</gene>
<dbReference type="OrthoDB" id="7492938at2759"/>
<reference evidence="5" key="1">
    <citation type="submission" date="2025-08" db="UniProtKB">
        <authorList>
            <consortium name="RefSeq"/>
        </authorList>
    </citation>
    <scope>IDENTIFICATION</scope>
    <source>
        <tissue evidence="5">Whole larval tissue</tissue>
    </source>
</reference>
<proteinExistence type="predicted"/>
<feature type="coiled-coil region" evidence="1">
    <location>
        <begin position="121"/>
        <end position="152"/>
    </location>
</feature>
<evidence type="ECO:0000313" key="4">
    <source>
        <dbReference type="Proteomes" id="UP000829999"/>
    </source>
</evidence>
<feature type="compositionally biased region" description="Polar residues" evidence="2">
    <location>
        <begin position="755"/>
        <end position="765"/>
    </location>
</feature>
<feature type="compositionally biased region" description="Polar residues" evidence="2">
    <location>
        <begin position="812"/>
        <end position="824"/>
    </location>
</feature>
<evidence type="ECO:0000256" key="3">
    <source>
        <dbReference type="SAM" id="SignalP"/>
    </source>
</evidence>
<feature type="compositionally biased region" description="Low complexity" evidence="2">
    <location>
        <begin position="766"/>
        <end position="786"/>
    </location>
</feature>
<evidence type="ECO:0000313" key="5">
    <source>
        <dbReference type="RefSeq" id="XP_035438749.2"/>
    </source>
</evidence>
<dbReference type="GeneID" id="118268388"/>
<name>A0A9R0D3I7_SPOFR</name>
<accession>A0A9R0D3I7</accession>
<feature type="compositionally biased region" description="Low complexity" evidence="2">
    <location>
        <begin position="800"/>
        <end position="811"/>
    </location>
</feature>
<sequence>MKISVLIITVLIVQVSSTSFFDLFHGAVQTVQYGFGKLLTDVVTDVKETVDCTILAVQQMLSLSEDATRRYYEKCGNGMNSTSTDGNTTSVNEEHLEKEIDDKINKTVSKVLDDYKPDEKIIELEKLLVKESEQLADVNDLLKKEIKKLSEEVGKDFKNVKHNDTDSSVETILHEIKVLEKKELNTRNASEAKEIHHVMSKVLDKIDAIEATEATENAKLDEIVGDLQNKSKDDSIVILKQEIKEWKEEESRNIGELKKEVQEHEKIIDRPKIEPECNHTQPVILNMGIPKDPTARSIILREISSDNITQAEVNDGNSNYKSLDGSQSSNETIQVVELTKRVNPETGPLTTTNSNMNQTVINGNKTNEAVKMDNVYFRSESVANKSSDNMTNNVTVIQRTNVALNSTSQEFSNIGHSNNTETISSINSGTTFTEKVQPLVVPSNETITAANIESIVMKPPENNLTDKHLTSIPVFHYKGLFENKPMQPEEFTTARNEEMPTVTVKTNDTVTPDIPTTDSIPVTEADFLTTPENKENITVTTKPNDKVTPNISITSSSPANEDKPGFTTEPYNPLTPNTVVTDSASVSETRKPEELTPPSNQDNPTITTEPTAPRNLPITDSLPVREYTSLVEETTMVNEDNPTIATEPDDKVTINLPMTDSLPVGETIVVEELTTANNDENPAVNTEPNESATPNQSMIETSPTYENIPLEELTTVANEDNPIVTTEPYNARTPNQSMLDSSTTSENIPLEEITTAANEGTELTETATPDVSTTDSTPTSETIPSDVSSAIPEDAESMPTTTSVNDSTDVTQNDTDITNTTEKGSTPCCKDFEQSLKSSINENTTSSMDVVNSRPTDTPELAIVATTQAAGTTLTTQIPTLRSGLVDNKNASFDYDSFFPSQRSKEVRQLAIKEARQLMKGRKRSERIINNILNSKRKGTFSLFSGAVPIKSGK</sequence>
<feature type="compositionally biased region" description="Polar residues" evidence="2">
    <location>
        <begin position="574"/>
        <end position="587"/>
    </location>
</feature>
<feature type="compositionally biased region" description="Polar residues" evidence="2">
    <location>
        <begin position="725"/>
        <end position="747"/>
    </location>
</feature>
<feature type="region of interest" description="Disordered" evidence="2">
    <location>
        <begin position="679"/>
        <end position="698"/>
    </location>
</feature>
<dbReference type="RefSeq" id="XP_035438749.2">
    <property type="nucleotide sequence ID" value="XM_035582856.2"/>
</dbReference>
<feature type="coiled-coil region" evidence="1">
    <location>
        <begin position="229"/>
        <end position="267"/>
    </location>
</feature>
<dbReference type="Proteomes" id="UP000829999">
    <property type="component" value="Chromosome 29"/>
</dbReference>
<feature type="compositionally biased region" description="Polar residues" evidence="2">
    <location>
        <begin position="597"/>
        <end position="610"/>
    </location>
</feature>
<feature type="compositionally biased region" description="Polar residues" evidence="2">
    <location>
        <begin position="536"/>
        <end position="559"/>
    </location>
</feature>
<keyword evidence="4" id="KW-1185">Reference proteome</keyword>
<evidence type="ECO:0000256" key="2">
    <source>
        <dbReference type="SAM" id="MobiDB-lite"/>
    </source>
</evidence>
<feature type="signal peptide" evidence="3">
    <location>
        <begin position="1"/>
        <end position="17"/>
    </location>
</feature>